<dbReference type="SUPFAM" id="SSF52540">
    <property type="entry name" value="P-loop containing nucleoside triphosphate hydrolases"/>
    <property type="match status" value="1"/>
</dbReference>
<dbReference type="AlphaFoldDB" id="A0A0S2FB69"/>
<dbReference type="eggNOG" id="COG1922">
    <property type="taxonomic scope" value="Bacteria"/>
</dbReference>
<dbReference type="PANTHER" id="PTHR34136:SF1">
    <property type="entry name" value="UDP-N-ACETYL-D-MANNOSAMINURONIC ACID TRANSFERASE"/>
    <property type="match status" value="1"/>
</dbReference>
<evidence type="ECO:0000313" key="4">
    <source>
        <dbReference type="Proteomes" id="UP000060787"/>
    </source>
</evidence>
<evidence type="ECO:0000313" key="3">
    <source>
        <dbReference type="EMBL" id="ALN80808.1"/>
    </source>
</evidence>
<dbReference type="Pfam" id="PF03808">
    <property type="entry name" value="Glyco_tran_WecG"/>
    <property type="match status" value="1"/>
</dbReference>
<dbReference type="STRING" id="84531.LA76x_2678"/>
<dbReference type="InterPro" id="IPR027417">
    <property type="entry name" value="P-loop_NTPase"/>
</dbReference>
<dbReference type="CDD" id="cd06533">
    <property type="entry name" value="Glyco_transf_WecG_TagA"/>
    <property type="match status" value="1"/>
</dbReference>
<dbReference type="eggNOG" id="COG0489">
    <property type="taxonomic scope" value="Bacteria"/>
</dbReference>
<organism evidence="3 4">
    <name type="scientific">Lysobacter antibioticus</name>
    <dbReference type="NCBI Taxonomy" id="84531"/>
    <lineage>
        <taxon>Bacteria</taxon>
        <taxon>Pseudomonadati</taxon>
        <taxon>Pseudomonadota</taxon>
        <taxon>Gammaproteobacteria</taxon>
        <taxon>Lysobacterales</taxon>
        <taxon>Lysobacteraceae</taxon>
        <taxon>Lysobacter</taxon>
    </lineage>
</organism>
<sequence length="480" mass="52675">MTDKHDSAAAMPRIRALLDRLDIVDDPRRQRRLLDELRQPKRTTVLSFLNQHAFNLAWTDAAFCEDLLRSELLLRDGVGMAACLRLLVRAPGLNMNGTDLIPQLVAAYAGRRVAVAGTEQPYLERAVRHLREQGLDIVCSIDGFGGEDRCVATIAAARPELVILGMGMPRQERIAARLAGELEQPTLIVNGGAILDFMAGRFPRAPQWLRRIGLEWLYRLLKEPRRLWRRYVLGGGQFLWRALCLAWDSGDERETLGAAALSLDTHASPRECRSMSADAEPLFAQPQQRLAGLVQRLDAQMAGGGRRIVQFIAARPGEGASSLAQAYAEASARLRKRKVLLLSDDLDRERAWPSLVEEALDRASASIAAAGDDANGDVTRARLSSAARGYQDNYAAIEDASVWGGLCERFDEIVVDAKPAFGLVAAARASGVIVVVEAEVTRASAIRKLLDDLAAVNAQVLGSILNKHRSHLPRALHDRL</sequence>
<accession>A0A0S2FB69</accession>
<keyword evidence="2 3" id="KW-0808">Transferase</keyword>
<dbReference type="KEGG" id="lab:LA76x_2678"/>
<proteinExistence type="predicted"/>
<dbReference type="EMBL" id="CP011129">
    <property type="protein sequence ID" value="ALN80808.1"/>
    <property type="molecule type" value="Genomic_DNA"/>
</dbReference>
<evidence type="ECO:0000256" key="2">
    <source>
        <dbReference type="ARBA" id="ARBA00022679"/>
    </source>
</evidence>
<keyword evidence="4" id="KW-1185">Reference proteome</keyword>
<keyword evidence="1 3" id="KW-0328">Glycosyltransferase</keyword>
<dbReference type="EC" id="2.4.1.-" evidence="3"/>
<dbReference type="RefSeq" id="WP_187308391.1">
    <property type="nucleotide sequence ID" value="NZ_CP011129.1"/>
</dbReference>
<dbReference type="Proteomes" id="UP000060787">
    <property type="component" value="Chromosome"/>
</dbReference>
<dbReference type="NCBIfam" id="TIGR00696">
    <property type="entry name" value="wecG_tagA_cpsF"/>
    <property type="match status" value="1"/>
</dbReference>
<dbReference type="InterPro" id="IPR004629">
    <property type="entry name" value="WecG_TagA_CpsF"/>
</dbReference>
<gene>
    <name evidence="3" type="ORF">LA76x_2678</name>
</gene>
<dbReference type="Gene3D" id="3.40.50.300">
    <property type="entry name" value="P-loop containing nucleotide triphosphate hydrolases"/>
    <property type="match status" value="1"/>
</dbReference>
<evidence type="ECO:0000256" key="1">
    <source>
        <dbReference type="ARBA" id="ARBA00022676"/>
    </source>
</evidence>
<dbReference type="GO" id="GO:0016758">
    <property type="term" value="F:hexosyltransferase activity"/>
    <property type="evidence" value="ECO:0007669"/>
    <property type="project" value="TreeGrafter"/>
</dbReference>
<protein>
    <submittedName>
        <fullName evidence="3">Glycosyltransferase, WecB/TagA/CpsF family protein</fullName>
        <ecNumber evidence="3">2.4.1.-</ecNumber>
    </submittedName>
</protein>
<dbReference type="PATRIC" id="fig|84531.8.peg.2690"/>
<dbReference type="PANTHER" id="PTHR34136">
    <property type="match status" value="1"/>
</dbReference>
<reference evidence="3 4" key="1">
    <citation type="journal article" date="2015" name="BMC Genomics">
        <title>Comparative genomics and metabolic profiling of the genus Lysobacter.</title>
        <authorList>
            <person name="de Bruijn I."/>
            <person name="Cheng X."/>
            <person name="de Jager V."/>
            <person name="Exposito R.G."/>
            <person name="Watrous J."/>
            <person name="Patel N."/>
            <person name="Postma J."/>
            <person name="Dorrestein P.C."/>
            <person name="Kobayashi D."/>
            <person name="Raaijmakers J.M."/>
        </authorList>
    </citation>
    <scope>NUCLEOTIDE SEQUENCE [LARGE SCALE GENOMIC DNA]</scope>
    <source>
        <strain evidence="3 4">76</strain>
    </source>
</reference>
<name>A0A0S2FB69_LYSAN</name>